<evidence type="ECO:0000313" key="1">
    <source>
        <dbReference type="EMBL" id="MBQ0600800.1"/>
    </source>
</evidence>
<proteinExistence type="predicted"/>
<name>A0AAP2BJM9_KLEOX</name>
<dbReference type="AlphaFoldDB" id="A0AAP2BJM9"/>
<dbReference type="Pfam" id="PF06122">
    <property type="entry name" value="TraH"/>
    <property type="match status" value="1"/>
</dbReference>
<protein>
    <submittedName>
        <fullName evidence="1">Conjugal transfer protein TraH</fullName>
    </submittedName>
</protein>
<reference evidence="1 2" key="1">
    <citation type="submission" date="2021-03" db="EMBL/GenBank/DDBJ databases">
        <authorList>
            <person name="Stanton E."/>
        </authorList>
    </citation>
    <scope>NUCLEOTIDE SEQUENCE [LARGE SCALE GENOMIC DNA]</scope>
    <source>
        <strain evidence="1 2">2020EL-00037</strain>
    </source>
</reference>
<comment type="caution">
    <text evidence="1">The sequence shown here is derived from an EMBL/GenBank/DDBJ whole genome shotgun (WGS) entry which is preliminary data.</text>
</comment>
<accession>A0AAP2BJM9</accession>
<dbReference type="EMBL" id="JAGKON010000013">
    <property type="protein sequence ID" value="MBQ0600800.1"/>
    <property type="molecule type" value="Genomic_DNA"/>
</dbReference>
<gene>
    <name evidence="1" type="ORF">J7S78_13465</name>
</gene>
<evidence type="ECO:0000313" key="2">
    <source>
        <dbReference type="Proteomes" id="UP000673434"/>
    </source>
</evidence>
<dbReference type="InterPro" id="IPR010927">
    <property type="entry name" value="T4SS_TraH"/>
</dbReference>
<organism evidence="1 2">
    <name type="scientific">Klebsiella oxytoca</name>
    <dbReference type="NCBI Taxonomy" id="571"/>
    <lineage>
        <taxon>Bacteria</taxon>
        <taxon>Pseudomonadati</taxon>
        <taxon>Pseudomonadota</taxon>
        <taxon>Gammaproteobacteria</taxon>
        <taxon>Enterobacterales</taxon>
        <taxon>Enterobacteriaceae</taxon>
        <taxon>Klebsiella/Raoultella group</taxon>
        <taxon>Klebsiella</taxon>
    </lineage>
</organism>
<dbReference type="Proteomes" id="UP000673434">
    <property type="component" value="Unassembled WGS sequence"/>
</dbReference>
<sequence>MCAGLFTVVPTANADSINDQLNNMFGSMSNTTNPGDYRSVTREGYTGGGFTLRNKLRSLTPVNIQMPSAAGGCGGIDLFGGSFSFINADEFVQMLRNIAANAAGLAFQLALNAMDAVLDNAISRMQAVVQQMNDLTANSCQLAKGLLVDTASAFGEEAKAAVSSQLSSTGLTDQFTAFMSEKNGKKSSVAQKEESGKREACKDYGNLMWCLLNNGEFSSQFIGSQQQQKEFIMSLTGTYIVPKDISTDDTGALIGGAPHKIAALDTSDALEAATNGNPTYAIYSCSDTESCPNPISTQIAIDGLAAKIINFFNNDGYLDAIVSGTGLSEAQLRQADFFNTNGAASNAASLARHDINMAKSYINEIAPVLAYTAAYQYMSDMLTAADTGARIEISNDNPAAPYFQKCQDLIADARKRLAISYQAAATRYGGASKIVDLKMKYMDALPLQRFEQDQTPLSAQ</sequence>
<keyword evidence="2" id="KW-1185">Reference proteome</keyword>